<evidence type="ECO:0000313" key="3">
    <source>
        <dbReference type="Proteomes" id="UP000183918"/>
    </source>
</evidence>
<evidence type="ECO:0000256" key="1">
    <source>
        <dbReference type="SAM" id="Phobius"/>
    </source>
</evidence>
<reference evidence="2 3" key="1">
    <citation type="submission" date="2016-10" db="EMBL/GenBank/DDBJ databases">
        <authorList>
            <person name="de Groot N.N."/>
        </authorList>
    </citation>
    <scope>NUCLEOTIDE SEQUENCE [LARGE SCALE GENOMIC DNA]</scope>
    <source>
        <strain evidence="2 3">DSM 14045</strain>
    </source>
</reference>
<name>A0A1H3J1T3_9FIRM</name>
<gene>
    <name evidence="2" type="ORF">SAMN02910414_01318</name>
</gene>
<accession>A0A1H3J1T3</accession>
<evidence type="ECO:0008006" key="4">
    <source>
        <dbReference type="Google" id="ProtNLM"/>
    </source>
</evidence>
<evidence type="ECO:0000313" key="2">
    <source>
        <dbReference type="EMBL" id="SDY33963.1"/>
    </source>
</evidence>
<dbReference type="STRING" id="1122142.SAMN02910414_01318"/>
<feature type="transmembrane region" description="Helical" evidence="1">
    <location>
        <begin position="355"/>
        <end position="372"/>
    </location>
</feature>
<proteinExistence type="predicted"/>
<dbReference type="AlphaFoldDB" id="A0A1H3J1T3"/>
<keyword evidence="1" id="KW-1133">Transmembrane helix</keyword>
<protein>
    <recommendedName>
        <fullName evidence="4">Cohesin domain-containing protein</fullName>
    </recommendedName>
</protein>
<keyword evidence="1" id="KW-0472">Membrane</keyword>
<keyword evidence="1" id="KW-0812">Transmembrane</keyword>
<sequence length="439" mass="50852">MKNIKKKLFILAMFLSIINVPEGIVDASALSIDVPKEKINKGDRFTISLTMFDGASSYVELDFDEEIIKLESKNRVTKEKGVGKVVLDVENERKKGSTEMLLDFVAKRSGVTTVKACAFSSKDKSGKDKAINAAAKTVYVENAKTLYEENDENNDENNLEYDEKKILFYGNNSYEIESIIPSKIIPKDFIQTTIRIDNKEYAALENYKLGIKLLYLKKQIFGLNNLKKVKNDPALFIYDEDRKEIFPFLEIYTEDESIIPTFIEKADIPKKYFEREIVIKNQKIKVLASNYDEFCLVYCYNGNGSRGWYKYNVSEGKFMKYVKSLSAERFFDSKVGKEVINIVGKNVTKAKLNNYHYFMIGACLLFLFNILVKIKKNNRLKKQIMCMNYFSIEEQSVDDVFHNYEYSKKDLQSVKDKDEFERESRSLIKNSDLEFIDGK</sequence>
<dbReference type="RefSeq" id="WP_074717280.1">
    <property type="nucleotide sequence ID" value="NZ_FNPG01000014.1"/>
</dbReference>
<dbReference type="EMBL" id="FNPG01000014">
    <property type="protein sequence ID" value="SDY33963.1"/>
    <property type="molecule type" value="Genomic_DNA"/>
</dbReference>
<organism evidence="2 3">
    <name type="scientific">Lachnobacterium bovis DSM 14045</name>
    <dbReference type="NCBI Taxonomy" id="1122142"/>
    <lineage>
        <taxon>Bacteria</taxon>
        <taxon>Bacillati</taxon>
        <taxon>Bacillota</taxon>
        <taxon>Clostridia</taxon>
        <taxon>Lachnospirales</taxon>
        <taxon>Lachnospiraceae</taxon>
        <taxon>Lachnobacterium</taxon>
    </lineage>
</organism>
<dbReference type="OrthoDB" id="2020989at2"/>
<dbReference type="Proteomes" id="UP000183918">
    <property type="component" value="Unassembled WGS sequence"/>
</dbReference>
<keyword evidence="3" id="KW-1185">Reference proteome</keyword>